<name>A0AAD6PS58_9ROSI</name>
<dbReference type="AlphaFoldDB" id="A0AAD6PS58"/>
<accession>A0AAD6PS58</accession>
<proteinExistence type="predicted"/>
<evidence type="ECO:0000313" key="2">
    <source>
        <dbReference type="Proteomes" id="UP001164929"/>
    </source>
</evidence>
<gene>
    <name evidence="1" type="ORF">NC653_037402</name>
</gene>
<keyword evidence="2" id="KW-1185">Reference proteome</keyword>
<evidence type="ECO:0000313" key="1">
    <source>
        <dbReference type="EMBL" id="KAJ6959095.1"/>
    </source>
</evidence>
<reference evidence="1" key="1">
    <citation type="journal article" date="2023" name="Mol. Ecol. Resour.">
        <title>Chromosome-level genome assembly of a triploid poplar Populus alba 'Berolinensis'.</title>
        <authorList>
            <person name="Chen S."/>
            <person name="Yu Y."/>
            <person name="Wang X."/>
            <person name="Wang S."/>
            <person name="Zhang T."/>
            <person name="Zhou Y."/>
            <person name="He R."/>
            <person name="Meng N."/>
            <person name="Wang Y."/>
            <person name="Liu W."/>
            <person name="Liu Z."/>
            <person name="Liu J."/>
            <person name="Guo Q."/>
            <person name="Huang H."/>
            <person name="Sederoff R.R."/>
            <person name="Wang G."/>
            <person name="Qu G."/>
            <person name="Chen S."/>
        </authorList>
    </citation>
    <scope>NUCLEOTIDE SEQUENCE</scope>
    <source>
        <strain evidence="1">SC-2020</strain>
    </source>
</reference>
<organism evidence="1 2">
    <name type="scientific">Populus alba x Populus x berolinensis</name>
    <dbReference type="NCBI Taxonomy" id="444605"/>
    <lineage>
        <taxon>Eukaryota</taxon>
        <taxon>Viridiplantae</taxon>
        <taxon>Streptophyta</taxon>
        <taxon>Embryophyta</taxon>
        <taxon>Tracheophyta</taxon>
        <taxon>Spermatophyta</taxon>
        <taxon>Magnoliopsida</taxon>
        <taxon>eudicotyledons</taxon>
        <taxon>Gunneridae</taxon>
        <taxon>Pentapetalae</taxon>
        <taxon>rosids</taxon>
        <taxon>fabids</taxon>
        <taxon>Malpighiales</taxon>
        <taxon>Salicaceae</taxon>
        <taxon>Saliceae</taxon>
        <taxon>Populus</taxon>
    </lineage>
</organism>
<dbReference type="EMBL" id="JAQIZT010000017">
    <property type="protein sequence ID" value="KAJ6959095.1"/>
    <property type="molecule type" value="Genomic_DNA"/>
</dbReference>
<protein>
    <submittedName>
        <fullName evidence="1">Uncharacterized protein</fullName>
    </submittedName>
</protein>
<sequence>MLVLEKVTNPDFVRLEVVLRLLVSDVNSCRNDLASKVEAYYE</sequence>
<dbReference type="Proteomes" id="UP001164929">
    <property type="component" value="Chromosome 17"/>
</dbReference>
<comment type="caution">
    <text evidence="1">The sequence shown here is derived from an EMBL/GenBank/DDBJ whole genome shotgun (WGS) entry which is preliminary data.</text>
</comment>